<proteinExistence type="predicted"/>
<dbReference type="AlphaFoldDB" id="A0A7K1Y699"/>
<dbReference type="EMBL" id="WVHT01000002">
    <property type="protein sequence ID" value="MXV50106.1"/>
    <property type="molecule type" value="Genomic_DNA"/>
</dbReference>
<comment type="caution">
    <text evidence="1">The sequence shown here is derived from an EMBL/GenBank/DDBJ whole genome shotgun (WGS) entry which is preliminary data.</text>
</comment>
<name>A0A7K1Y699_9SPHI</name>
<evidence type="ECO:0000313" key="1">
    <source>
        <dbReference type="EMBL" id="MXV50106.1"/>
    </source>
</evidence>
<reference evidence="1 2" key="1">
    <citation type="submission" date="2019-11" db="EMBL/GenBank/DDBJ databases">
        <title>Pedobacter sp. HMF7647 Genome sequencing and assembly.</title>
        <authorList>
            <person name="Kang H."/>
            <person name="Kim H."/>
            <person name="Joh K."/>
        </authorList>
    </citation>
    <scope>NUCLEOTIDE SEQUENCE [LARGE SCALE GENOMIC DNA]</scope>
    <source>
        <strain evidence="1 2">HMF7647</strain>
    </source>
</reference>
<gene>
    <name evidence="1" type="ORF">GS399_03920</name>
</gene>
<protein>
    <submittedName>
        <fullName evidence="1">Uncharacterized protein</fullName>
    </submittedName>
</protein>
<dbReference type="SUPFAM" id="SSF52540">
    <property type="entry name" value="P-loop containing nucleoside triphosphate hydrolases"/>
    <property type="match status" value="1"/>
</dbReference>
<keyword evidence="2" id="KW-1185">Reference proteome</keyword>
<sequence length="577" mass="66083">MLKVIEIEHIKGIQRKRFALDILPNKPSLLVAPNGFGKSSFAAAFNSMNNRRINLNEDDLHAEDEALQPRIYIEYERPDLSTATLEATATTNTISSELDYFVINNLTKPKGIGSQFGRASATLEIKDVVLVDRISTNIPFGNQYRVAQQRFGQNARVLPNPNAALSNLKLVEKLSQNYQALERANGQRIQARIDAIINEINQEDGTAEILTNWIMANKLNDLKQIDYLNTIGNLIHEFDVGYNSETKDYLVAIQLIWLYNINPNNFKSACNFSNYQLDKQRFEHTLSTFNCTWKGIRASQTGGQLVVKFPKAIHISNGQRDILTFVSMLFRARQHLKKDANILVIDEVFDYLDDANLTAAQYYITRFIKDFKDEGKRLYPLILTHLNPNYFKNFAFSDQKVYYLEKSNIQVNQSVVRLLRNREHITIKDAVSKHLLHFEPTHINKRAEFIALGLRELWGESDNFYQFLNSEVDSYLNGRAFCPFAVCGGVRVKIEEIAYNKLQNQAAQTEFLTTKKTRSKLEKAEEMGVVSPESHYLLGIIYNEGMHWKDGFDNVSPIASKLENLTIKKLIKDVFTT</sequence>
<dbReference type="Gene3D" id="3.40.50.300">
    <property type="entry name" value="P-loop containing nucleotide triphosphate hydrolases"/>
    <property type="match status" value="1"/>
</dbReference>
<accession>A0A7K1Y699</accession>
<organism evidence="1 2">
    <name type="scientific">Hufsiella arboris</name>
    <dbReference type="NCBI Taxonomy" id="2695275"/>
    <lineage>
        <taxon>Bacteria</taxon>
        <taxon>Pseudomonadati</taxon>
        <taxon>Bacteroidota</taxon>
        <taxon>Sphingobacteriia</taxon>
        <taxon>Sphingobacteriales</taxon>
        <taxon>Sphingobacteriaceae</taxon>
        <taxon>Hufsiella</taxon>
    </lineage>
</organism>
<dbReference type="RefSeq" id="WP_160843293.1">
    <property type="nucleotide sequence ID" value="NZ_WVHT01000002.1"/>
</dbReference>
<dbReference type="InterPro" id="IPR027417">
    <property type="entry name" value="P-loop_NTPase"/>
</dbReference>
<evidence type="ECO:0000313" key="2">
    <source>
        <dbReference type="Proteomes" id="UP000466586"/>
    </source>
</evidence>
<dbReference type="Proteomes" id="UP000466586">
    <property type="component" value="Unassembled WGS sequence"/>
</dbReference>